<evidence type="ECO:0000256" key="7">
    <source>
        <dbReference type="ARBA" id="ARBA00022801"/>
    </source>
</evidence>
<feature type="non-terminal residue" evidence="13">
    <location>
        <position position="194"/>
    </location>
</feature>
<feature type="active site" evidence="10">
    <location>
        <position position="159"/>
    </location>
</feature>
<dbReference type="OrthoDB" id="3225429at2759"/>
<keyword evidence="4 12" id="KW-0719">Serine esterase</keyword>
<evidence type="ECO:0000256" key="1">
    <source>
        <dbReference type="ARBA" id="ARBA00004613"/>
    </source>
</evidence>
<gene>
    <name evidence="13" type="ORF">M406DRAFT_29033</name>
</gene>
<dbReference type="GO" id="GO:0016052">
    <property type="term" value="P:carbohydrate catabolic process"/>
    <property type="evidence" value="ECO:0007669"/>
    <property type="project" value="TreeGrafter"/>
</dbReference>
<protein>
    <recommendedName>
        <fullName evidence="3 12">Cutinase</fullName>
        <ecNumber evidence="3 12">3.1.1.74</ecNumber>
    </recommendedName>
</protein>
<keyword evidence="14" id="KW-1185">Reference proteome</keyword>
<evidence type="ECO:0000256" key="6">
    <source>
        <dbReference type="ARBA" id="ARBA00022729"/>
    </source>
</evidence>
<sequence length="194" mass="19653">CPGMAVLFARGTGEPGNVGLYTGPSFFTALRNYVNGSTSVAFQGIPYPASIPGFLAGGSPFGSAVMATLANKTAAACPNTKLVMSGYSQGAQVVHNAMTLLSNGTLAGYTNTTTTTTTTTATAVDSRVASVVLFGDPLNGTAVSGVQSGRVLSLCNAQDDICAQHGDVVTLDHLTYSQNAAQAAMFVMQKSALG</sequence>
<dbReference type="GeneID" id="63836025"/>
<dbReference type="InterPro" id="IPR043580">
    <property type="entry name" value="CUTINASE_1"/>
</dbReference>
<dbReference type="PROSITE" id="PS00155">
    <property type="entry name" value="CUTINASE_1"/>
    <property type="match status" value="1"/>
</dbReference>
<evidence type="ECO:0000256" key="9">
    <source>
        <dbReference type="ARBA" id="ARBA00034045"/>
    </source>
</evidence>
<keyword evidence="8 11" id="KW-1015">Disulfide bond</keyword>
<dbReference type="Proteomes" id="UP000803844">
    <property type="component" value="Unassembled WGS sequence"/>
</dbReference>
<keyword evidence="7 12" id="KW-0378">Hydrolase</keyword>
<comment type="subcellular location">
    <subcellularLocation>
        <location evidence="1 12">Secreted</location>
    </subcellularLocation>
</comment>
<proteinExistence type="inferred from homology"/>
<reference evidence="13" key="1">
    <citation type="journal article" date="2020" name="Phytopathology">
        <title>Genome sequence of the chestnut blight fungus Cryphonectria parasitica EP155: A fundamental resource for an archetypical invasive plant pathogen.</title>
        <authorList>
            <person name="Crouch J.A."/>
            <person name="Dawe A."/>
            <person name="Aerts A."/>
            <person name="Barry K."/>
            <person name="Churchill A.C.L."/>
            <person name="Grimwood J."/>
            <person name="Hillman B."/>
            <person name="Milgroom M.G."/>
            <person name="Pangilinan J."/>
            <person name="Smith M."/>
            <person name="Salamov A."/>
            <person name="Schmutz J."/>
            <person name="Yadav J."/>
            <person name="Grigoriev I.V."/>
            <person name="Nuss D."/>
        </authorList>
    </citation>
    <scope>NUCLEOTIDE SEQUENCE</scope>
    <source>
        <strain evidence="13">EP155</strain>
    </source>
</reference>
<evidence type="ECO:0000256" key="12">
    <source>
        <dbReference type="RuleBase" id="RU361263"/>
    </source>
</evidence>
<comment type="catalytic activity">
    <reaction evidence="9 12">
        <text>cutin + H2O = cutin monomers.</text>
        <dbReference type="EC" id="3.1.1.74"/>
    </reaction>
</comment>
<comment type="caution">
    <text evidence="13">The sequence shown here is derived from an EMBL/GenBank/DDBJ whole genome shotgun (WGS) entry which is preliminary data.</text>
</comment>
<evidence type="ECO:0000256" key="8">
    <source>
        <dbReference type="ARBA" id="ARBA00023157"/>
    </source>
</evidence>
<evidence type="ECO:0000256" key="11">
    <source>
        <dbReference type="PIRSR" id="PIRSR611150-2"/>
    </source>
</evidence>
<dbReference type="Gene3D" id="3.40.50.1820">
    <property type="entry name" value="alpha/beta hydrolase"/>
    <property type="match status" value="1"/>
</dbReference>
<keyword evidence="6" id="KW-0732">Signal</keyword>
<dbReference type="PANTHER" id="PTHR48250:SF1">
    <property type="entry name" value="CUTINASE"/>
    <property type="match status" value="1"/>
</dbReference>
<evidence type="ECO:0000256" key="3">
    <source>
        <dbReference type="ARBA" id="ARBA00013095"/>
    </source>
</evidence>
<feature type="non-terminal residue" evidence="13">
    <location>
        <position position="1"/>
    </location>
</feature>
<dbReference type="PANTHER" id="PTHR48250">
    <property type="entry name" value="CUTINASE 2-RELATED"/>
    <property type="match status" value="1"/>
</dbReference>
<evidence type="ECO:0000256" key="4">
    <source>
        <dbReference type="ARBA" id="ARBA00022487"/>
    </source>
</evidence>
<dbReference type="SUPFAM" id="SSF53474">
    <property type="entry name" value="alpha/beta-Hydrolases"/>
    <property type="match status" value="1"/>
</dbReference>
<evidence type="ECO:0000256" key="10">
    <source>
        <dbReference type="PIRSR" id="PIRSR611150-1"/>
    </source>
</evidence>
<accession>A0A9P5CKZ6</accession>
<dbReference type="InterPro" id="IPR000675">
    <property type="entry name" value="Cutinase/axe"/>
</dbReference>
<dbReference type="SMART" id="SM01110">
    <property type="entry name" value="Cutinase"/>
    <property type="match status" value="1"/>
</dbReference>
<dbReference type="GO" id="GO:0050525">
    <property type="term" value="F:cutinase activity"/>
    <property type="evidence" value="ECO:0007669"/>
    <property type="project" value="UniProtKB-UniRule"/>
</dbReference>
<dbReference type="InterPro" id="IPR029058">
    <property type="entry name" value="AB_hydrolase_fold"/>
</dbReference>
<evidence type="ECO:0000313" key="13">
    <source>
        <dbReference type="EMBL" id="KAF3761496.1"/>
    </source>
</evidence>
<dbReference type="RefSeq" id="XP_040772475.1">
    <property type="nucleotide sequence ID" value="XM_040918896.1"/>
</dbReference>
<dbReference type="EMBL" id="MU032351">
    <property type="protein sequence ID" value="KAF3761496.1"/>
    <property type="molecule type" value="Genomic_DNA"/>
</dbReference>
<dbReference type="InterPro" id="IPR011150">
    <property type="entry name" value="Cutinase_monf"/>
</dbReference>
<feature type="disulfide bond" evidence="11">
    <location>
        <begin position="155"/>
        <end position="162"/>
    </location>
</feature>
<keyword evidence="5 12" id="KW-0964">Secreted</keyword>
<name>A0A9P5CKZ6_CRYP1</name>
<feature type="active site" description="Nucleophile" evidence="10">
    <location>
        <position position="88"/>
    </location>
</feature>
<dbReference type="EC" id="3.1.1.74" evidence="3 12"/>
<evidence type="ECO:0000313" key="14">
    <source>
        <dbReference type="Proteomes" id="UP000803844"/>
    </source>
</evidence>
<dbReference type="GO" id="GO:0005576">
    <property type="term" value="C:extracellular region"/>
    <property type="evidence" value="ECO:0007669"/>
    <property type="project" value="UniProtKB-SubCell"/>
</dbReference>
<organism evidence="13 14">
    <name type="scientific">Cryphonectria parasitica (strain ATCC 38755 / EP155)</name>
    <dbReference type="NCBI Taxonomy" id="660469"/>
    <lineage>
        <taxon>Eukaryota</taxon>
        <taxon>Fungi</taxon>
        <taxon>Dikarya</taxon>
        <taxon>Ascomycota</taxon>
        <taxon>Pezizomycotina</taxon>
        <taxon>Sordariomycetes</taxon>
        <taxon>Sordariomycetidae</taxon>
        <taxon>Diaporthales</taxon>
        <taxon>Cryphonectriaceae</taxon>
        <taxon>Cryphonectria-Endothia species complex</taxon>
        <taxon>Cryphonectria</taxon>
    </lineage>
</organism>
<dbReference type="AlphaFoldDB" id="A0A9P5CKZ6"/>
<evidence type="ECO:0000256" key="2">
    <source>
        <dbReference type="ARBA" id="ARBA00007534"/>
    </source>
</evidence>
<comment type="function">
    <text evidence="12">Catalyzes the hydrolysis of complex carboxylic polyesters found in the cell wall of plants. Degrades cutin, a macromolecule that forms the structure of the plant cuticle.</text>
</comment>
<comment type="similarity">
    <text evidence="2 12">Belongs to the cutinase family.</text>
</comment>
<evidence type="ECO:0000256" key="5">
    <source>
        <dbReference type="ARBA" id="ARBA00022525"/>
    </source>
</evidence>
<dbReference type="Pfam" id="PF01083">
    <property type="entry name" value="Cutinase"/>
    <property type="match status" value="1"/>
</dbReference>
<feature type="active site" description="Proton donor/acceptor" evidence="10">
    <location>
        <position position="173"/>
    </location>
</feature>
<feature type="disulfide bond" evidence="11">
    <location>
        <begin position="1"/>
        <end position="77"/>
    </location>
</feature>